<organism evidence="1 2">
    <name type="scientific">Kluyvera genomosp. 3</name>
    <dbReference type="NCBI Taxonomy" id="2774055"/>
    <lineage>
        <taxon>Bacteria</taxon>
        <taxon>Pseudomonadati</taxon>
        <taxon>Pseudomonadota</taxon>
        <taxon>Gammaproteobacteria</taxon>
        <taxon>Enterobacterales</taxon>
        <taxon>Enterobacteriaceae</taxon>
        <taxon>Kluyvera</taxon>
    </lineage>
</organism>
<evidence type="ECO:0000313" key="2">
    <source>
        <dbReference type="Proteomes" id="UP000197098"/>
    </source>
</evidence>
<gene>
    <name evidence="1" type="ORF">CEW81_16990</name>
</gene>
<accession>A0A248KJR2</accession>
<dbReference type="Pfam" id="PF07352">
    <property type="entry name" value="Phage_Mu_Gam"/>
    <property type="match status" value="1"/>
</dbReference>
<dbReference type="SUPFAM" id="SSF161266">
    <property type="entry name" value="Gam-like"/>
    <property type="match status" value="1"/>
</dbReference>
<dbReference type="Gene3D" id="1.20.5.170">
    <property type="match status" value="1"/>
</dbReference>
<proteinExistence type="predicted"/>
<dbReference type="AlphaFoldDB" id="A0A248KJR2"/>
<dbReference type="EMBL" id="CP022114">
    <property type="protein sequence ID" value="ASG63807.1"/>
    <property type="molecule type" value="Genomic_DNA"/>
</dbReference>
<dbReference type="GO" id="GO:0003690">
    <property type="term" value="F:double-stranded DNA binding"/>
    <property type="evidence" value="ECO:0007669"/>
    <property type="project" value="InterPro"/>
</dbReference>
<evidence type="ECO:0000313" key="1">
    <source>
        <dbReference type="EMBL" id="ASG63807.1"/>
    </source>
</evidence>
<dbReference type="InterPro" id="IPR009951">
    <property type="entry name" value="Host-nuc_inhib_Gam"/>
</dbReference>
<name>A0A248KJR2_9ENTR</name>
<protein>
    <submittedName>
        <fullName evidence="1">Host-nuclease inhibitor protein Gam</fullName>
    </submittedName>
</protein>
<dbReference type="GO" id="GO:0042262">
    <property type="term" value="P:DNA protection"/>
    <property type="evidence" value="ECO:0007669"/>
    <property type="project" value="InterPro"/>
</dbReference>
<sequence>MVSKPKRIKAAAANYVSQSRDAVITDIRKIGDLQREATRLESAMNDEIAVITEKYAGLIKPLKADVEMLSKGVQGWCEANRDDLTSNGKVKTANLVTGDIQWRIRPPSVSVRGPDAVMETLTRLGLSRFIRTKQEINKEAILNEPLAVAGVAGITVKSGIEDFSIIPFEQTADI</sequence>
<reference evidence="1 2" key="1">
    <citation type="submission" date="2017-06" db="EMBL/GenBank/DDBJ databases">
        <title>Origin of plasmid-mediated fosfomycin resistance gene fosA3.</title>
        <authorList>
            <person name="Ito R."/>
            <person name="Pacey M.P."/>
            <person name="Doi Y."/>
        </authorList>
    </citation>
    <scope>NUCLEOTIDE SEQUENCE [LARGE SCALE GENOMIC DNA]</scope>
    <source>
        <strain evidence="1 2">YDC799</strain>
    </source>
</reference>
<dbReference type="Proteomes" id="UP000197098">
    <property type="component" value="Chromosome"/>
</dbReference>